<keyword evidence="2" id="KW-0408">Iron</keyword>
<gene>
    <name evidence="3" type="ORF">HF526_22075</name>
</gene>
<comment type="similarity">
    <text evidence="1 2">Belongs to the cytochrome P450 family.</text>
</comment>
<dbReference type="RefSeq" id="WP_169383457.1">
    <property type="nucleotide sequence ID" value="NZ_JAAXLA010000046.1"/>
</dbReference>
<proteinExistence type="inferred from homology"/>
<dbReference type="PRINTS" id="PR00359">
    <property type="entry name" value="BP450"/>
</dbReference>
<dbReference type="Proteomes" id="UP000820669">
    <property type="component" value="Unassembled WGS sequence"/>
</dbReference>
<keyword evidence="2" id="KW-0479">Metal-binding</keyword>
<dbReference type="PROSITE" id="PS00086">
    <property type="entry name" value="CYTOCHROME_P450"/>
    <property type="match status" value="1"/>
</dbReference>
<dbReference type="Pfam" id="PF00067">
    <property type="entry name" value="p450"/>
    <property type="match status" value="1"/>
</dbReference>
<dbReference type="PANTHER" id="PTHR46696">
    <property type="entry name" value="P450, PUTATIVE (EUROFUNG)-RELATED"/>
    <property type="match status" value="1"/>
</dbReference>
<reference evidence="3 4" key="1">
    <citation type="submission" date="2020-04" db="EMBL/GenBank/DDBJ databases">
        <authorList>
            <person name="Klaysubun C."/>
            <person name="Duangmal K."/>
            <person name="Lipun K."/>
        </authorList>
    </citation>
    <scope>NUCLEOTIDE SEQUENCE [LARGE SCALE GENOMIC DNA]</scope>
    <source>
        <strain evidence="3 4">K10HN5</strain>
    </source>
</reference>
<dbReference type="EMBL" id="JAAXLA010000046">
    <property type="protein sequence ID" value="NMH99976.1"/>
    <property type="molecule type" value="Genomic_DNA"/>
</dbReference>
<dbReference type="Gene3D" id="1.10.630.10">
    <property type="entry name" value="Cytochrome P450"/>
    <property type="match status" value="1"/>
</dbReference>
<organism evidence="3 4">
    <name type="scientific">Pseudonocardia acidicola</name>
    <dbReference type="NCBI Taxonomy" id="2724939"/>
    <lineage>
        <taxon>Bacteria</taxon>
        <taxon>Bacillati</taxon>
        <taxon>Actinomycetota</taxon>
        <taxon>Actinomycetes</taxon>
        <taxon>Pseudonocardiales</taxon>
        <taxon>Pseudonocardiaceae</taxon>
        <taxon>Pseudonocardia</taxon>
    </lineage>
</organism>
<evidence type="ECO:0000313" key="3">
    <source>
        <dbReference type="EMBL" id="NMH99976.1"/>
    </source>
</evidence>
<sequence>MTQRGTVQFAITRPEDIADPYPVYRRFREVDPVHAVPAAAPGSPDTFYVFRYDDVARVLSSRHYGRSATVARSGLAAAAPVVPADYQVLREVVDNWLVFLDPPRHTRLRSLVVKQFSAKVVNDLRPRIVEIADALLADMRTASHADLVADYAAPLPILVVSELLGVAGEHRGWVRDCAVALQEANSSRAGGGPGRYAAADAAARQLDDYFRGEVRQRRRHPVDDVTSLLVWSGDGGDPLTDEEIVGTCIHLLTAGHETTTNLISKSVLALLAHPDALEELRTTPQLMTNAVGELIRYDSPVQMITRWAYRDEVIADRPVPRGSKVVLVLGSANRDPLRFPDPDRLDIRRNTGRHCGFGMGIHYCLGAGLARLEAEIGMTALLRGLPGLAPGEEPVCYAEDLVFHGPTRLVVRTGVGA</sequence>
<comment type="caution">
    <text evidence="3">The sequence shown here is derived from an EMBL/GenBank/DDBJ whole genome shotgun (WGS) entry which is preliminary data.</text>
</comment>
<name>A0ABX1SHV4_9PSEU</name>
<dbReference type="InterPro" id="IPR001128">
    <property type="entry name" value="Cyt_P450"/>
</dbReference>
<dbReference type="InterPro" id="IPR036396">
    <property type="entry name" value="Cyt_P450_sf"/>
</dbReference>
<dbReference type="CDD" id="cd20625">
    <property type="entry name" value="CYP164-like"/>
    <property type="match status" value="1"/>
</dbReference>
<dbReference type="InterPro" id="IPR017972">
    <property type="entry name" value="Cyt_P450_CS"/>
</dbReference>
<keyword evidence="2" id="KW-0560">Oxidoreductase</keyword>
<keyword evidence="4" id="KW-1185">Reference proteome</keyword>
<evidence type="ECO:0000256" key="2">
    <source>
        <dbReference type="RuleBase" id="RU000461"/>
    </source>
</evidence>
<dbReference type="SUPFAM" id="SSF48264">
    <property type="entry name" value="Cytochrome P450"/>
    <property type="match status" value="1"/>
</dbReference>
<accession>A0ABX1SHV4</accession>
<keyword evidence="2" id="KW-0349">Heme</keyword>
<keyword evidence="2" id="KW-0503">Monooxygenase</keyword>
<evidence type="ECO:0000256" key="1">
    <source>
        <dbReference type="ARBA" id="ARBA00010617"/>
    </source>
</evidence>
<dbReference type="InterPro" id="IPR002397">
    <property type="entry name" value="Cyt_P450_B"/>
</dbReference>
<evidence type="ECO:0000313" key="4">
    <source>
        <dbReference type="Proteomes" id="UP000820669"/>
    </source>
</evidence>
<protein>
    <submittedName>
        <fullName evidence="3">Cytochrome P450</fullName>
    </submittedName>
</protein>
<dbReference type="PANTHER" id="PTHR46696:SF1">
    <property type="entry name" value="CYTOCHROME P450 YJIB-RELATED"/>
    <property type="match status" value="1"/>
</dbReference>